<dbReference type="InterPro" id="IPR041404">
    <property type="entry name" value="DUF5588"/>
</dbReference>
<protein>
    <submittedName>
        <fullName evidence="1">Uncharacterized protein</fullName>
    </submittedName>
</protein>
<dbReference type="PANTHER" id="PTHR31919">
    <property type="entry name" value="ZINC FINGERS AND HOMEOBOXES PROTEIN 1, ISOFORM 2"/>
    <property type="match status" value="1"/>
</dbReference>
<dbReference type="Proteomes" id="UP001159427">
    <property type="component" value="Unassembled WGS sequence"/>
</dbReference>
<dbReference type="Pfam" id="PF17826">
    <property type="entry name" value="DUF5588"/>
    <property type="match status" value="1"/>
</dbReference>
<dbReference type="Gene3D" id="1.25.40.10">
    <property type="entry name" value="Tetratricopeptide repeat domain"/>
    <property type="match status" value="1"/>
</dbReference>
<gene>
    <name evidence="1" type="ORF">PEVE_00024054</name>
</gene>
<accession>A0ABN8SLY1</accession>
<name>A0ABN8SLY1_9CNID</name>
<organism evidence="1 2">
    <name type="scientific">Porites evermanni</name>
    <dbReference type="NCBI Taxonomy" id="104178"/>
    <lineage>
        <taxon>Eukaryota</taxon>
        <taxon>Metazoa</taxon>
        <taxon>Cnidaria</taxon>
        <taxon>Anthozoa</taxon>
        <taxon>Hexacorallia</taxon>
        <taxon>Scleractinia</taxon>
        <taxon>Fungiina</taxon>
        <taxon>Poritidae</taxon>
        <taxon>Porites</taxon>
    </lineage>
</organism>
<reference evidence="1 2" key="1">
    <citation type="submission" date="2022-05" db="EMBL/GenBank/DDBJ databases">
        <authorList>
            <consortium name="Genoscope - CEA"/>
            <person name="William W."/>
        </authorList>
    </citation>
    <scope>NUCLEOTIDE SEQUENCE [LARGE SCALE GENOMIC DNA]</scope>
</reference>
<comment type="caution">
    <text evidence="1">The sequence shown here is derived from an EMBL/GenBank/DDBJ whole genome shotgun (WGS) entry which is preliminary data.</text>
</comment>
<dbReference type="PANTHER" id="PTHR31919:SF1">
    <property type="entry name" value="ZINC FINGERS AND HOMEOBOXES PROTEIN 1, ISOFORM 2"/>
    <property type="match status" value="1"/>
</dbReference>
<evidence type="ECO:0000313" key="2">
    <source>
        <dbReference type="Proteomes" id="UP001159427"/>
    </source>
</evidence>
<dbReference type="SUPFAM" id="SSF48452">
    <property type="entry name" value="TPR-like"/>
    <property type="match status" value="1"/>
</dbReference>
<proteinExistence type="predicted"/>
<evidence type="ECO:0000313" key="1">
    <source>
        <dbReference type="EMBL" id="CAH3192503.1"/>
    </source>
</evidence>
<dbReference type="InterPro" id="IPR011990">
    <property type="entry name" value="TPR-like_helical_dom_sf"/>
</dbReference>
<dbReference type="EMBL" id="CALNXI010003203">
    <property type="protein sequence ID" value="CAH3192503.1"/>
    <property type="molecule type" value="Genomic_DNA"/>
</dbReference>
<sequence>MAFEFNFDDEIFQESNCRTKVVSGIYSPKLCDPEWFMQFSANDDPAEKQNIRKFQGDLLYHKHKYEQALVMYQESRQSLPSNNTVLDRELLESMAMCLLKLGKFNEALTLVKETIDNNQHNDSSRWQLLSQIYRVMGNIQGEIDALHHCATLHSWNYQYWYSLALAYEKLSTSCVRCSNENFGNDDLGSKSVVLQQCLKQCLTCQRNCNEKSLNGESLQNTDLTAKLNGCCITNSTNGRTQPFVCSSSDEEHIMNSEPVVIGQHGTLPGHVKCKSFSSQSDDRVQGQTKEKLSFNGICLNSKTNNVTLSTFVITQENCFNVGEYHKYQDAMKAPSVQNKIQWRNHILSFGCLIKARFFLEKAVESSSSFAKDKCKAMLTKVKDKTSTHTDCGCADLKDKVLEMLYTSFIANEPEVSDLGGQDKARTEDCKLRENSAPDGEVTFSFEQKWFSNLLSYMLSEKS</sequence>
<keyword evidence="2" id="KW-1185">Reference proteome</keyword>